<dbReference type="InterPro" id="IPR002820">
    <property type="entry name" value="Mopterin_CF_biosynth-C_dom"/>
</dbReference>
<dbReference type="GO" id="GO:0006777">
    <property type="term" value="P:Mo-molybdopterin cofactor biosynthetic process"/>
    <property type="evidence" value="ECO:0007669"/>
    <property type="project" value="UniProtKB-KW"/>
</dbReference>
<proteinExistence type="predicted"/>
<dbReference type="SUPFAM" id="SSF55040">
    <property type="entry name" value="Molybdenum cofactor biosynthesis protein C, MoaC"/>
    <property type="match status" value="1"/>
</dbReference>
<evidence type="ECO:0000259" key="3">
    <source>
        <dbReference type="Pfam" id="PF01967"/>
    </source>
</evidence>
<evidence type="ECO:0000256" key="1">
    <source>
        <dbReference type="ARBA" id="ARBA00005046"/>
    </source>
</evidence>
<dbReference type="AlphaFoldDB" id="E6PIF9"/>
<name>E6PIF9_9ZZZZ</name>
<feature type="domain" description="Molybdopterin cofactor biosynthesis C (MoaC)" evidence="3">
    <location>
        <begin position="1"/>
        <end position="135"/>
    </location>
</feature>
<dbReference type="GO" id="GO:0061798">
    <property type="term" value="F:GTP 3',8'-cyclase activity"/>
    <property type="evidence" value="ECO:0007669"/>
    <property type="project" value="TreeGrafter"/>
</dbReference>
<organism evidence="4">
    <name type="scientific">mine drainage metagenome</name>
    <dbReference type="NCBI Taxonomy" id="410659"/>
    <lineage>
        <taxon>unclassified sequences</taxon>
        <taxon>metagenomes</taxon>
        <taxon>ecological metagenomes</taxon>
    </lineage>
</organism>
<comment type="pathway">
    <text evidence="1">Cofactor biosynthesis; molybdopterin biosynthesis.</text>
</comment>
<keyword evidence="2" id="KW-0501">Molybdenum cofactor biosynthesis</keyword>
<sequence length="144" mass="15359">MVDVGKKATTERFARAEAFVRLAPDAAESLRVTMGPKGDAFVTAQIAGIMAAKQTANLIPLAHPVALSHIAVTLAWAEPSLLRIESEARTAGQTGVEMEALMAANLAALAIYDMCKALDRSISIERVRLLEKRGGKSGTWIAEQ</sequence>
<dbReference type="PANTHER" id="PTHR22960:SF0">
    <property type="entry name" value="MOLYBDENUM COFACTOR BIOSYNTHESIS PROTEIN 1"/>
    <property type="match status" value="1"/>
</dbReference>
<evidence type="ECO:0000313" key="4">
    <source>
        <dbReference type="EMBL" id="CBH76249.1"/>
    </source>
</evidence>
<evidence type="ECO:0000256" key="2">
    <source>
        <dbReference type="ARBA" id="ARBA00023150"/>
    </source>
</evidence>
<dbReference type="InterPro" id="IPR050105">
    <property type="entry name" value="MoCo_biosynth_MoaA/MoaC"/>
</dbReference>
<dbReference type="Pfam" id="PF01967">
    <property type="entry name" value="MoaC"/>
    <property type="match status" value="1"/>
</dbReference>
<reference evidence="4" key="1">
    <citation type="submission" date="2009-10" db="EMBL/GenBank/DDBJ databases">
        <title>Diversity of trophic interactions inside an arsenic-rich microbial ecosystem.</title>
        <authorList>
            <person name="Bertin P.N."/>
            <person name="Heinrich-Salmeron A."/>
            <person name="Pelletier E."/>
            <person name="Goulhen-Chollet F."/>
            <person name="Arsene-Ploetze F."/>
            <person name="Gallien S."/>
            <person name="Calteau A."/>
            <person name="Vallenet D."/>
            <person name="Casiot C."/>
            <person name="Chane-Woon-Ming B."/>
            <person name="Giloteaux L."/>
            <person name="Barakat M."/>
            <person name="Bonnefoy V."/>
            <person name="Bruneel O."/>
            <person name="Chandler M."/>
            <person name="Cleiss J."/>
            <person name="Duran R."/>
            <person name="Elbaz-Poulichet F."/>
            <person name="Fonknechten N."/>
            <person name="Lauga B."/>
            <person name="Mornico D."/>
            <person name="Ortet P."/>
            <person name="Schaeffer C."/>
            <person name="Siguier P."/>
            <person name="Alexander Thil Smith A."/>
            <person name="Van Dorsselaer A."/>
            <person name="Weissenbach J."/>
            <person name="Medigue C."/>
            <person name="Le Paslier D."/>
        </authorList>
    </citation>
    <scope>NUCLEOTIDE SEQUENCE</scope>
</reference>
<gene>
    <name evidence="4" type="primary">moaC</name>
    <name evidence="4" type="ORF">CARN1_0729</name>
</gene>
<dbReference type="PANTHER" id="PTHR22960">
    <property type="entry name" value="MOLYBDOPTERIN COFACTOR SYNTHESIS PROTEIN A"/>
    <property type="match status" value="1"/>
</dbReference>
<dbReference type="UniPathway" id="UPA00344"/>
<dbReference type="InterPro" id="IPR023045">
    <property type="entry name" value="MoaC"/>
</dbReference>
<dbReference type="NCBIfam" id="TIGR00581">
    <property type="entry name" value="moaC"/>
    <property type="match status" value="1"/>
</dbReference>
<dbReference type="Gene3D" id="3.30.70.640">
    <property type="entry name" value="Molybdopterin cofactor biosynthesis C (MoaC) domain"/>
    <property type="match status" value="1"/>
</dbReference>
<protein>
    <submittedName>
        <fullName evidence="4">Molybdopterin biosynthesis, protein C</fullName>
    </submittedName>
</protein>
<comment type="caution">
    <text evidence="4">The sequence shown here is derived from an EMBL/GenBank/DDBJ whole genome shotgun (WGS) entry which is preliminary data.</text>
</comment>
<dbReference type="NCBIfam" id="NF006870">
    <property type="entry name" value="PRK09364.1"/>
    <property type="match status" value="1"/>
</dbReference>
<dbReference type="GO" id="GO:0061799">
    <property type="term" value="F:cyclic pyranopterin monophosphate synthase activity"/>
    <property type="evidence" value="ECO:0007669"/>
    <property type="project" value="TreeGrafter"/>
</dbReference>
<dbReference type="InterPro" id="IPR036522">
    <property type="entry name" value="MoaC_sf"/>
</dbReference>
<dbReference type="EMBL" id="CABL01000019">
    <property type="protein sequence ID" value="CBH76249.1"/>
    <property type="molecule type" value="Genomic_DNA"/>
</dbReference>
<accession>E6PIF9</accession>